<dbReference type="PANTHER" id="PTHR11669">
    <property type="entry name" value="REPLICATION FACTOR C / DNA POLYMERASE III GAMMA-TAU SUBUNIT"/>
    <property type="match status" value="1"/>
</dbReference>
<sequence>MQFKDITGHQEVKNHLLNSVKTNRVSHAQLFLGPEGSGSLALAVAYAQYVNCENKKDNDSCGECSSCHKYERLIHPDLHFSYPFYPSKETAVAIDVLQEWRTALQKNPYLGLNYWRDQLDAGNKQANIPIKEVHDIIKKLSLKAFEAEYKVLIMWLPEYLDKEGNALLKLIEEPPAKTLFLLVAENQERILNTIISRTQLVKINKIGHDDMKNYLVDKHQIENSTANEIAFIADGNIQEALNLLAYQEHNSSFTTFVEWMRYIVTDRGSEIMKISDENLSKLGRENQKSFLLYAINMIRQIMLIQQGLRSLVFLKEEELNFVEKFSELYQFEQLTEAINLLEKTHYGIERNGNPKILFLDLSLQLVLLFKYQTFPKGTQYI</sequence>
<dbReference type="Gene3D" id="3.40.50.300">
    <property type="entry name" value="P-loop containing nucleotide triphosphate hydrolases"/>
    <property type="match status" value="1"/>
</dbReference>
<dbReference type="SUPFAM" id="SSF52540">
    <property type="entry name" value="P-loop containing nucleoside triphosphate hydrolases"/>
    <property type="match status" value="1"/>
</dbReference>
<comment type="caution">
    <text evidence="1">The sequence shown here is derived from an EMBL/GenBank/DDBJ whole genome shotgun (WGS) entry which is preliminary data.</text>
</comment>
<keyword evidence="2" id="KW-1185">Reference proteome</keyword>
<reference evidence="1" key="1">
    <citation type="submission" date="2020-10" db="EMBL/GenBank/DDBJ databases">
        <authorList>
            <person name="Lu T."/>
            <person name="Wang Q."/>
            <person name="Han X."/>
        </authorList>
    </citation>
    <scope>NUCLEOTIDE SEQUENCE</scope>
    <source>
        <strain evidence="1">WQ 366</strain>
    </source>
</reference>
<organism evidence="1 2">
    <name type="scientific">Sphingobacterium bovistauri</name>
    <dbReference type="NCBI Taxonomy" id="2781959"/>
    <lineage>
        <taxon>Bacteria</taxon>
        <taxon>Pseudomonadati</taxon>
        <taxon>Bacteroidota</taxon>
        <taxon>Sphingobacteriia</taxon>
        <taxon>Sphingobacteriales</taxon>
        <taxon>Sphingobacteriaceae</taxon>
        <taxon>Sphingobacterium</taxon>
    </lineage>
</organism>
<gene>
    <name evidence="1" type="ORF">IPZ78_09495</name>
</gene>
<dbReference type="Pfam" id="PF13177">
    <property type="entry name" value="DNA_pol3_delta2"/>
    <property type="match status" value="1"/>
</dbReference>
<dbReference type="Proteomes" id="UP001165302">
    <property type="component" value="Unassembled WGS sequence"/>
</dbReference>
<dbReference type="PANTHER" id="PTHR11669:SF8">
    <property type="entry name" value="DNA POLYMERASE III SUBUNIT DELTA"/>
    <property type="match status" value="1"/>
</dbReference>
<name>A0ABS7Z5C0_9SPHI</name>
<evidence type="ECO:0008006" key="3">
    <source>
        <dbReference type="Google" id="ProtNLM"/>
    </source>
</evidence>
<dbReference type="InterPro" id="IPR050238">
    <property type="entry name" value="DNA_Rep/Repair_Clamp_Loader"/>
</dbReference>
<proteinExistence type="predicted"/>
<evidence type="ECO:0000313" key="1">
    <source>
        <dbReference type="EMBL" id="MCA5005386.1"/>
    </source>
</evidence>
<evidence type="ECO:0000313" key="2">
    <source>
        <dbReference type="Proteomes" id="UP001165302"/>
    </source>
</evidence>
<dbReference type="EMBL" id="JADEYP010000015">
    <property type="protein sequence ID" value="MCA5005386.1"/>
    <property type="molecule type" value="Genomic_DNA"/>
</dbReference>
<dbReference type="InterPro" id="IPR027417">
    <property type="entry name" value="P-loop_NTPase"/>
</dbReference>
<accession>A0ABS7Z5C0</accession>
<protein>
    <recommendedName>
        <fullName evidence="3">DNA polymerase-3 subunit delta</fullName>
    </recommendedName>
</protein>
<dbReference type="RefSeq" id="WP_225553057.1">
    <property type="nucleotide sequence ID" value="NZ_JADEYP010000015.1"/>
</dbReference>